<protein>
    <submittedName>
        <fullName evidence="2">Transcriptional regulator</fullName>
    </submittedName>
</protein>
<name>A0A1I7TB13_9PELO</name>
<dbReference type="Proteomes" id="UP000095282">
    <property type="component" value="Unplaced"/>
</dbReference>
<accession>A0A1I7TB13</accession>
<keyword evidence="1" id="KW-1185">Reference proteome</keyword>
<dbReference type="AlphaFoldDB" id="A0A1I7TB13"/>
<dbReference type="WBParaSite" id="Csp11.Scaffold567.g4181.t1">
    <property type="protein sequence ID" value="Csp11.Scaffold567.g4181.t1"/>
    <property type="gene ID" value="Csp11.Scaffold567.g4181"/>
</dbReference>
<sequence length="97" mass="11081">MRHTQGSERRQTADTLPVIDNGIGSFVGLKLERMIEVTRLNEKKMNTLHLSCFEWSLTTQQTIPNVTICRKGAEAIRLELAEILGGIVFDRTIKKRR</sequence>
<evidence type="ECO:0000313" key="2">
    <source>
        <dbReference type="WBParaSite" id="Csp11.Scaffold567.g4181.t1"/>
    </source>
</evidence>
<reference evidence="2" key="1">
    <citation type="submission" date="2016-11" db="UniProtKB">
        <authorList>
            <consortium name="WormBaseParasite"/>
        </authorList>
    </citation>
    <scope>IDENTIFICATION</scope>
</reference>
<proteinExistence type="predicted"/>
<organism evidence="1 2">
    <name type="scientific">Caenorhabditis tropicalis</name>
    <dbReference type="NCBI Taxonomy" id="1561998"/>
    <lineage>
        <taxon>Eukaryota</taxon>
        <taxon>Metazoa</taxon>
        <taxon>Ecdysozoa</taxon>
        <taxon>Nematoda</taxon>
        <taxon>Chromadorea</taxon>
        <taxon>Rhabditida</taxon>
        <taxon>Rhabditina</taxon>
        <taxon>Rhabditomorpha</taxon>
        <taxon>Rhabditoidea</taxon>
        <taxon>Rhabditidae</taxon>
        <taxon>Peloderinae</taxon>
        <taxon>Caenorhabditis</taxon>
    </lineage>
</organism>
<evidence type="ECO:0000313" key="1">
    <source>
        <dbReference type="Proteomes" id="UP000095282"/>
    </source>
</evidence>